<sequence>MGILAEGLMDEGEATIYAWAVWSQTEPVSLPQTSCMNASSVTAGPAARIICLPLNGGQQQEHKYAAPCLDHPLQFSDIPRLGAIPLAPGANQSPGKTPNVARCVVDGSVGIGCCMASTALAGMVHCLLATSVSKGMHNGQKGFDFGSLHYSVLLRKAANALWEHRVGVSFTTSEESAGLASLDREIFKIALSGHLLEYTERENKIFCSVNKSAQGTKKQGKGHRHAGKPTRRASTTSLHSQASSSAWQSLDYLSSREGPSEKARREKIWCGNQTSGMCRPPRCLASTVTTNFSLNRWRHNEPRGPSLPAFAAANLASNPAKRSHENLT</sequence>
<dbReference type="EMBL" id="CP019476">
    <property type="protein sequence ID" value="UQC83611.1"/>
    <property type="molecule type" value="Genomic_DNA"/>
</dbReference>
<proteinExistence type="predicted"/>
<name>A0A9Q8SU87_9PEZI</name>
<evidence type="ECO:0000256" key="1">
    <source>
        <dbReference type="SAM" id="MobiDB-lite"/>
    </source>
</evidence>
<keyword evidence="3" id="KW-1185">Reference proteome</keyword>
<dbReference type="AlphaFoldDB" id="A0A9Q8SU87"/>
<protein>
    <submittedName>
        <fullName evidence="2">Uncharacterized protein</fullName>
    </submittedName>
</protein>
<dbReference type="RefSeq" id="XP_049145230.1">
    <property type="nucleotide sequence ID" value="XM_049288086.1"/>
</dbReference>
<evidence type="ECO:0000313" key="3">
    <source>
        <dbReference type="Proteomes" id="UP000830671"/>
    </source>
</evidence>
<feature type="compositionally biased region" description="Basic residues" evidence="1">
    <location>
        <begin position="218"/>
        <end position="231"/>
    </location>
</feature>
<accession>A0A9Q8SU87</accession>
<dbReference type="GeneID" id="73343096"/>
<evidence type="ECO:0000313" key="2">
    <source>
        <dbReference type="EMBL" id="UQC83611.1"/>
    </source>
</evidence>
<feature type="region of interest" description="Disordered" evidence="1">
    <location>
        <begin position="212"/>
        <end position="242"/>
    </location>
</feature>
<gene>
    <name evidence="2" type="ORF">CLUP02_09105</name>
</gene>
<organism evidence="2 3">
    <name type="scientific">Colletotrichum lupini</name>
    <dbReference type="NCBI Taxonomy" id="145971"/>
    <lineage>
        <taxon>Eukaryota</taxon>
        <taxon>Fungi</taxon>
        <taxon>Dikarya</taxon>
        <taxon>Ascomycota</taxon>
        <taxon>Pezizomycotina</taxon>
        <taxon>Sordariomycetes</taxon>
        <taxon>Hypocreomycetidae</taxon>
        <taxon>Glomerellales</taxon>
        <taxon>Glomerellaceae</taxon>
        <taxon>Colletotrichum</taxon>
        <taxon>Colletotrichum acutatum species complex</taxon>
    </lineage>
</organism>
<dbReference type="KEGG" id="clup:CLUP02_09105"/>
<dbReference type="Proteomes" id="UP000830671">
    <property type="component" value="Chromosome 4"/>
</dbReference>
<reference evidence="2" key="1">
    <citation type="journal article" date="2021" name="Mol. Plant Microbe Interact.">
        <title>Complete Genome Sequence of the Plant-Pathogenic Fungus Colletotrichum lupini.</title>
        <authorList>
            <person name="Baroncelli R."/>
            <person name="Pensec F."/>
            <person name="Da Lio D."/>
            <person name="Boufleur T."/>
            <person name="Vicente I."/>
            <person name="Sarrocco S."/>
            <person name="Picot A."/>
            <person name="Baraldi E."/>
            <person name="Sukno S."/>
            <person name="Thon M."/>
            <person name="Le Floch G."/>
        </authorList>
    </citation>
    <scope>NUCLEOTIDE SEQUENCE</scope>
    <source>
        <strain evidence="2">IMI 504893</strain>
    </source>
</reference>